<keyword evidence="3" id="KW-0436">Ligase</keyword>
<dbReference type="InterPro" id="IPR045851">
    <property type="entry name" value="AMP-bd_C_sf"/>
</dbReference>
<dbReference type="Gene3D" id="3.30.300.30">
    <property type="match status" value="1"/>
</dbReference>
<dbReference type="SUPFAM" id="SSF56801">
    <property type="entry name" value="Acetyl-CoA synthetase-like"/>
    <property type="match status" value="1"/>
</dbReference>
<dbReference type="PANTHER" id="PTHR24096">
    <property type="entry name" value="LONG-CHAIN-FATTY-ACID--COA LIGASE"/>
    <property type="match status" value="1"/>
</dbReference>
<comment type="caution">
    <text evidence="3">The sequence shown here is derived from an EMBL/GenBank/DDBJ whole genome shotgun (WGS) entry which is preliminary data.</text>
</comment>
<reference evidence="3 4" key="1">
    <citation type="submission" date="2022-06" db="EMBL/GenBank/DDBJ databases">
        <title>Genomic Encyclopedia of Type Strains, Phase I: the one thousand microbial genomes (KMG-I) project.</title>
        <authorList>
            <person name="Kyrpides N."/>
        </authorList>
    </citation>
    <scope>NUCLEOTIDE SEQUENCE [LARGE SCALE GENOMIC DNA]</scope>
    <source>
        <strain evidence="3 4">DSM 43889</strain>
    </source>
</reference>
<evidence type="ECO:0000313" key="4">
    <source>
        <dbReference type="Proteomes" id="UP000791080"/>
    </source>
</evidence>
<name>A0ABT1JM69_ACTCY</name>
<protein>
    <submittedName>
        <fullName evidence="3">Acyl-CoA synthetase (AMP-forming)/AMP-acid ligase II</fullName>
    </submittedName>
</protein>
<evidence type="ECO:0000259" key="2">
    <source>
        <dbReference type="Pfam" id="PF00501"/>
    </source>
</evidence>
<dbReference type="Proteomes" id="UP000791080">
    <property type="component" value="Unassembled WGS sequence"/>
</dbReference>
<accession>A0ABT1JM69</accession>
<dbReference type="Gene3D" id="3.40.50.12780">
    <property type="entry name" value="N-terminal domain of ligase-like"/>
    <property type="match status" value="1"/>
</dbReference>
<dbReference type="GO" id="GO:0016874">
    <property type="term" value="F:ligase activity"/>
    <property type="evidence" value="ECO:0007669"/>
    <property type="project" value="UniProtKB-KW"/>
</dbReference>
<sequence>MTALRTDTVLADLVHPGSALVDAATGTTWSGSDLLARAERFAEGLVNLGPGPLFLLAGVDTGTVERYLGGLAARRPVALLDPATPHAVLADLIGRFQPAAVLGTPDGERAPEGYLPTADGWRRLASGEAPPPHPDLTLLLGTSGSTGSPKFVRLSGRAVLANARSVIASLGITTAEIAPTCLPLHYSYGLSVLHSHLAAGATVVVTGHGVLERPFWTAVDRYGITSLAGVPYHYEMLRRLRFDPAAHPSLRTVTQAGGRLRDELVTYFHRTMAAVGGRMFVMYGQTEAAPRMACLPAEELPGRVGSVGRPVPGGTFTIRSLSDQDTAGGAPAPRRGRSATSTSPGAEGEVVYQGPNVMMGYAESAAELSSGDELGGVLATGDLGYLDEEGFLFLTGRLSRIGKVFGNRVNLDDVERLLRGRTGHVGPGAAVADGDRVVVFLEGGTVEACRAVARTLAAELRLHASGFDVRPVDRLPLLPSGKTDYRTLEAGT</sequence>
<dbReference type="RefSeq" id="WP_081715258.1">
    <property type="nucleotide sequence ID" value="NZ_AUBJ02000001.1"/>
</dbReference>
<organism evidence="3 4">
    <name type="scientific">Actinoalloteichus caeruleus DSM 43889</name>
    <dbReference type="NCBI Taxonomy" id="1120930"/>
    <lineage>
        <taxon>Bacteria</taxon>
        <taxon>Bacillati</taxon>
        <taxon>Actinomycetota</taxon>
        <taxon>Actinomycetes</taxon>
        <taxon>Pseudonocardiales</taxon>
        <taxon>Pseudonocardiaceae</taxon>
        <taxon>Actinoalloteichus</taxon>
        <taxon>Actinoalloteichus cyanogriseus</taxon>
    </lineage>
</organism>
<evidence type="ECO:0000256" key="1">
    <source>
        <dbReference type="SAM" id="MobiDB-lite"/>
    </source>
</evidence>
<evidence type="ECO:0000313" key="3">
    <source>
        <dbReference type="EMBL" id="MCP2332816.1"/>
    </source>
</evidence>
<feature type="domain" description="AMP-dependent synthetase/ligase" evidence="2">
    <location>
        <begin position="19"/>
        <end position="361"/>
    </location>
</feature>
<dbReference type="InterPro" id="IPR020845">
    <property type="entry name" value="AMP-binding_CS"/>
</dbReference>
<dbReference type="Pfam" id="PF00501">
    <property type="entry name" value="AMP-binding"/>
    <property type="match status" value="1"/>
</dbReference>
<proteinExistence type="predicted"/>
<gene>
    <name evidence="3" type="ORF">G443_003086</name>
</gene>
<feature type="region of interest" description="Disordered" evidence="1">
    <location>
        <begin position="315"/>
        <end position="350"/>
    </location>
</feature>
<dbReference type="PROSITE" id="PS00455">
    <property type="entry name" value="AMP_BINDING"/>
    <property type="match status" value="1"/>
</dbReference>
<dbReference type="PANTHER" id="PTHR24096:SF426">
    <property type="match status" value="1"/>
</dbReference>
<keyword evidence="4" id="KW-1185">Reference proteome</keyword>
<dbReference type="InterPro" id="IPR000873">
    <property type="entry name" value="AMP-dep_synth/lig_dom"/>
</dbReference>
<dbReference type="EMBL" id="AUBJ02000001">
    <property type="protein sequence ID" value="MCP2332816.1"/>
    <property type="molecule type" value="Genomic_DNA"/>
</dbReference>
<dbReference type="InterPro" id="IPR042099">
    <property type="entry name" value="ANL_N_sf"/>
</dbReference>